<dbReference type="Gene3D" id="3.40.50.300">
    <property type="entry name" value="P-loop containing nucleotide triphosphate hydrolases"/>
    <property type="match status" value="1"/>
</dbReference>
<dbReference type="PANTHER" id="PTHR24221:SF606">
    <property type="entry name" value="COLICIN V SECRETION-PROCESSING ATP-BINDING PROTEIN"/>
    <property type="match status" value="1"/>
</dbReference>
<keyword evidence="4 10" id="KW-0812">Transmembrane</keyword>
<dbReference type="SMART" id="SM00382">
    <property type="entry name" value="AAA"/>
    <property type="match status" value="1"/>
</dbReference>
<evidence type="ECO:0000256" key="1">
    <source>
        <dbReference type="ARBA" id="ARBA00004651"/>
    </source>
</evidence>
<dbReference type="AlphaFoldDB" id="A0A8J3IC98"/>
<feature type="transmembrane region" description="Helical" evidence="10">
    <location>
        <begin position="445"/>
        <end position="466"/>
    </location>
</feature>
<dbReference type="CDD" id="cd18779">
    <property type="entry name" value="ABC_6TM_T1SS_like"/>
    <property type="match status" value="1"/>
</dbReference>
<dbReference type="InterPro" id="IPR039421">
    <property type="entry name" value="Type_1_exporter"/>
</dbReference>
<evidence type="ECO:0000256" key="9">
    <source>
        <dbReference type="ARBA" id="ARBA00023136"/>
    </source>
</evidence>
<proteinExistence type="predicted"/>
<dbReference type="Pfam" id="PF00664">
    <property type="entry name" value="ABC_membrane"/>
    <property type="match status" value="1"/>
</dbReference>
<comment type="caution">
    <text evidence="14">The sequence shown here is derived from an EMBL/GenBank/DDBJ whole genome shotgun (WGS) entry which is preliminary data.</text>
</comment>
<dbReference type="InterPro" id="IPR005074">
    <property type="entry name" value="Peptidase_C39"/>
</dbReference>
<dbReference type="InterPro" id="IPR027417">
    <property type="entry name" value="P-loop_NTPase"/>
</dbReference>
<dbReference type="PROSITE" id="PS50990">
    <property type="entry name" value="PEPTIDASE_C39"/>
    <property type="match status" value="1"/>
</dbReference>
<dbReference type="Pfam" id="PF03412">
    <property type="entry name" value="Peptidase_C39"/>
    <property type="match status" value="1"/>
</dbReference>
<accession>A0A8J3IC98</accession>
<feature type="transmembrane region" description="Helical" evidence="10">
    <location>
        <begin position="191"/>
        <end position="211"/>
    </location>
</feature>
<name>A0A8J3IC98_9CHLR</name>
<dbReference type="EMBL" id="BNJK01000001">
    <property type="protein sequence ID" value="GHO92774.1"/>
    <property type="molecule type" value="Genomic_DNA"/>
</dbReference>
<feature type="domain" description="ABC transporter" evidence="11">
    <location>
        <begin position="507"/>
        <end position="740"/>
    </location>
</feature>
<dbReference type="GO" id="GO:0006508">
    <property type="term" value="P:proteolysis"/>
    <property type="evidence" value="ECO:0007669"/>
    <property type="project" value="InterPro"/>
</dbReference>
<evidence type="ECO:0000256" key="2">
    <source>
        <dbReference type="ARBA" id="ARBA00022448"/>
    </source>
</evidence>
<dbReference type="GO" id="GO:0016887">
    <property type="term" value="F:ATP hydrolysis activity"/>
    <property type="evidence" value="ECO:0007669"/>
    <property type="project" value="InterPro"/>
</dbReference>
<dbReference type="GO" id="GO:0005524">
    <property type="term" value="F:ATP binding"/>
    <property type="evidence" value="ECO:0007669"/>
    <property type="project" value="UniProtKB-KW"/>
</dbReference>
<evidence type="ECO:0000259" key="12">
    <source>
        <dbReference type="PROSITE" id="PS50929"/>
    </source>
</evidence>
<keyword evidence="2" id="KW-0813">Transport</keyword>
<feature type="domain" description="Peptidase C39" evidence="13">
    <location>
        <begin position="41"/>
        <end position="160"/>
    </location>
</feature>
<dbReference type="PANTHER" id="PTHR24221">
    <property type="entry name" value="ATP-BINDING CASSETTE SUB-FAMILY B"/>
    <property type="match status" value="1"/>
</dbReference>
<dbReference type="Gene3D" id="3.90.70.10">
    <property type="entry name" value="Cysteine proteinases"/>
    <property type="match status" value="1"/>
</dbReference>
<reference evidence="14" key="1">
    <citation type="submission" date="2020-10" db="EMBL/GenBank/DDBJ databases">
        <title>Taxonomic study of unclassified bacteria belonging to the class Ktedonobacteria.</title>
        <authorList>
            <person name="Yabe S."/>
            <person name="Wang C.M."/>
            <person name="Zheng Y."/>
            <person name="Sakai Y."/>
            <person name="Cavaletti L."/>
            <person name="Monciardini P."/>
            <person name="Donadio S."/>
        </authorList>
    </citation>
    <scope>NUCLEOTIDE SEQUENCE</scope>
    <source>
        <strain evidence="14">ID150040</strain>
    </source>
</reference>
<dbReference type="PROSITE" id="PS50929">
    <property type="entry name" value="ABC_TM1F"/>
    <property type="match status" value="1"/>
</dbReference>
<organism evidence="14 15">
    <name type="scientific">Reticulibacter mediterranei</name>
    <dbReference type="NCBI Taxonomy" id="2778369"/>
    <lineage>
        <taxon>Bacteria</taxon>
        <taxon>Bacillati</taxon>
        <taxon>Chloroflexota</taxon>
        <taxon>Ktedonobacteria</taxon>
        <taxon>Ktedonobacterales</taxon>
        <taxon>Reticulibacteraceae</taxon>
        <taxon>Reticulibacter</taxon>
    </lineage>
</organism>
<comment type="subcellular location">
    <subcellularLocation>
        <location evidence="1">Cell membrane</location>
        <topology evidence="1">Multi-pass membrane protein</topology>
    </subcellularLocation>
</comment>
<keyword evidence="6" id="KW-0645">Protease</keyword>
<protein>
    <submittedName>
        <fullName evidence="14">NHLP family bacteriocin export ABC transporter peptidase/permease/ATPase</fullName>
    </submittedName>
</protein>
<dbReference type="Pfam" id="PF00005">
    <property type="entry name" value="ABC_tran"/>
    <property type="match status" value="1"/>
</dbReference>
<dbReference type="FunFam" id="3.40.50.300:FF:000299">
    <property type="entry name" value="ABC transporter ATP-binding protein/permease"/>
    <property type="match status" value="1"/>
</dbReference>
<dbReference type="GO" id="GO:0005886">
    <property type="term" value="C:plasma membrane"/>
    <property type="evidence" value="ECO:0007669"/>
    <property type="project" value="UniProtKB-SubCell"/>
</dbReference>
<evidence type="ECO:0000256" key="10">
    <source>
        <dbReference type="SAM" id="Phobius"/>
    </source>
</evidence>
<keyword evidence="15" id="KW-1185">Reference proteome</keyword>
<keyword evidence="6" id="KW-0378">Hydrolase</keyword>
<dbReference type="RefSeq" id="WP_220203594.1">
    <property type="nucleotide sequence ID" value="NZ_BNJK01000001.1"/>
</dbReference>
<keyword evidence="8 10" id="KW-1133">Transmembrane helix</keyword>
<dbReference type="InterPro" id="IPR003439">
    <property type="entry name" value="ABC_transporter-like_ATP-bd"/>
</dbReference>
<evidence type="ECO:0000256" key="6">
    <source>
        <dbReference type="ARBA" id="ARBA00022807"/>
    </source>
</evidence>
<keyword evidence="9 10" id="KW-0472">Membrane</keyword>
<evidence type="ECO:0000256" key="7">
    <source>
        <dbReference type="ARBA" id="ARBA00022840"/>
    </source>
</evidence>
<feature type="domain" description="ABC transmembrane type-1" evidence="12">
    <location>
        <begin position="195"/>
        <end position="474"/>
    </location>
</feature>
<dbReference type="InterPro" id="IPR036640">
    <property type="entry name" value="ABC1_TM_sf"/>
</dbReference>
<dbReference type="GO" id="GO:0008234">
    <property type="term" value="F:cysteine-type peptidase activity"/>
    <property type="evidence" value="ECO:0007669"/>
    <property type="project" value="UniProtKB-KW"/>
</dbReference>
<dbReference type="PROSITE" id="PS00211">
    <property type="entry name" value="ABC_TRANSPORTER_1"/>
    <property type="match status" value="1"/>
</dbReference>
<evidence type="ECO:0000259" key="13">
    <source>
        <dbReference type="PROSITE" id="PS50990"/>
    </source>
</evidence>
<dbReference type="GO" id="GO:0034040">
    <property type="term" value="F:ATPase-coupled lipid transmembrane transporter activity"/>
    <property type="evidence" value="ECO:0007669"/>
    <property type="project" value="TreeGrafter"/>
</dbReference>
<evidence type="ECO:0000313" key="14">
    <source>
        <dbReference type="EMBL" id="GHO92774.1"/>
    </source>
</evidence>
<dbReference type="InterPro" id="IPR003593">
    <property type="entry name" value="AAA+_ATPase"/>
</dbReference>
<sequence length="760" mass="83090">MKETEQNIQAVQSKSSGLFSGSTLGSLLQGIVGKRVSPLLQMTEVECGLTCLAMVLSYHGRKTSVSELRARFGGGRDGSSALGIVKAARTFGMRVRAISLPRSEFNHVMLPAIVHWEFNHFLVVERWTPNSVIVVDPAGGRKKFASEEFDNGFTGIVITMEPGVNFARQSIPSPVSLRTLILQAIRQAPGAVVQVLGASMVLQIFGLALPLMNKLVLDQIVPLRLMGVMDVLGLGLIMILLSQGITTLLREWLLVYLRARIDIHIMLGFFEHLLSLPYGFFQQRSNGDLLARMGSNTVIRDMLSNQMISTFLDSTMVVTYLVILLWQSLPFGLLTLAVGSLQVFVLLITYRPVCELANRELASQGKSQGYMSEALTGIATIKAAGAEDRAHDRWSNLFFDQLNFSVRHGYLSAVISTVMMLLRSFAPLALLWIGAVQVLQGSLSAGSMVALNVLATSFLAPLASLVSGGQQLQLVHAHLERLADIITSEPEQDVQKVLLPPKLAGHIYLENVGFQYGPDVPKVLHSINLTIEPGQKVAIVGKTGSGKSTLGKLLLGLYIPTEGSIYYDGIPLASLHYQEVRRQFGVVLQDAAIFSGTALHNITFNDPQMNREDAIRAAQAAAIHNDIMNMPMGYETYVAEGGSALSGGQRQRLALARALAHNPSILLLDEATSSLDVITEQTVAQNLQAFSCTQIIIAHRLSTVRNADVILVLDEGTIVERGTHEELLKLNGYYTALVQQQLEKKDRKTGLHRINWQQVI</sequence>
<feature type="transmembrane region" description="Helical" evidence="10">
    <location>
        <begin position="410"/>
        <end position="433"/>
    </location>
</feature>
<keyword evidence="7" id="KW-0067">ATP-binding</keyword>
<dbReference type="Gene3D" id="1.20.1560.10">
    <property type="entry name" value="ABC transporter type 1, transmembrane domain"/>
    <property type="match status" value="1"/>
</dbReference>
<keyword evidence="6" id="KW-0788">Thiol protease</keyword>
<dbReference type="GO" id="GO:0140359">
    <property type="term" value="F:ABC-type transporter activity"/>
    <property type="evidence" value="ECO:0007669"/>
    <property type="project" value="InterPro"/>
</dbReference>
<evidence type="ECO:0000313" key="15">
    <source>
        <dbReference type="Proteomes" id="UP000597444"/>
    </source>
</evidence>
<keyword evidence="3" id="KW-1003">Cell membrane</keyword>
<evidence type="ECO:0000259" key="11">
    <source>
        <dbReference type="PROSITE" id="PS50893"/>
    </source>
</evidence>
<dbReference type="Proteomes" id="UP000597444">
    <property type="component" value="Unassembled WGS sequence"/>
</dbReference>
<evidence type="ECO:0000256" key="3">
    <source>
        <dbReference type="ARBA" id="ARBA00022475"/>
    </source>
</evidence>
<dbReference type="SUPFAM" id="SSF52540">
    <property type="entry name" value="P-loop containing nucleoside triphosphate hydrolases"/>
    <property type="match status" value="1"/>
</dbReference>
<dbReference type="InterPro" id="IPR017871">
    <property type="entry name" value="ABC_transporter-like_CS"/>
</dbReference>
<evidence type="ECO:0000256" key="5">
    <source>
        <dbReference type="ARBA" id="ARBA00022741"/>
    </source>
</evidence>
<evidence type="ECO:0000256" key="4">
    <source>
        <dbReference type="ARBA" id="ARBA00022692"/>
    </source>
</evidence>
<evidence type="ECO:0000256" key="8">
    <source>
        <dbReference type="ARBA" id="ARBA00022989"/>
    </source>
</evidence>
<dbReference type="PROSITE" id="PS50893">
    <property type="entry name" value="ABC_TRANSPORTER_2"/>
    <property type="match status" value="1"/>
</dbReference>
<dbReference type="InterPro" id="IPR011527">
    <property type="entry name" value="ABC1_TM_dom"/>
</dbReference>
<gene>
    <name evidence="14" type="ORF">KSF_028220</name>
</gene>
<keyword evidence="5" id="KW-0547">Nucleotide-binding</keyword>
<dbReference type="SUPFAM" id="SSF90123">
    <property type="entry name" value="ABC transporter transmembrane region"/>
    <property type="match status" value="1"/>
</dbReference>